<proteinExistence type="predicted"/>
<dbReference type="Proteomes" id="UP000281553">
    <property type="component" value="Unassembled WGS sequence"/>
</dbReference>
<dbReference type="AlphaFoldDB" id="A0A3P7M686"/>
<sequence>MQRLLNSYRTPSFSKLNARKHELTPSTTAVSATQAPTILFERPAIVKIALSKTWRLPSVDLIFRLFLHFLNLPRESR</sequence>
<keyword evidence="2" id="KW-1185">Reference proteome</keyword>
<evidence type="ECO:0000313" key="2">
    <source>
        <dbReference type="Proteomes" id="UP000281553"/>
    </source>
</evidence>
<reference evidence="1 2" key="1">
    <citation type="submission" date="2018-11" db="EMBL/GenBank/DDBJ databases">
        <authorList>
            <consortium name="Pathogen Informatics"/>
        </authorList>
    </citation>
    <scope>NUCLEOTIDE SEQUENCE [LARGE SCALE GENOMIC DNA]</scope>
</reference>
<accession>A0A3P7M686</accession>
<dbReference type="EMBL" id="UYRU01071819">
    <property type="protein sequence ID" value="VDN21480.1"/>
    <property type="molecule type" value="Genomic_DNA"/>
</dbReference>
<evidence type="ECO:0000313" key="1">
    <source>
        <dbReference type="EMBL" id="VDN21480.1"/>
    </source>
</evidence>
<name>A0A3P7M686_DIBLA</name>
<gene>
    <name evidence="1" type="ORF">DILT_LOCUS13844</name>
</gene>
<protein>
    <submittedName>
        <fullName evidence="1">Uncharacterized protein</fullName>
    </submittedName>
</protein>
<organism evidence="1 2">
    <name type="scientific">Dibothriocephalus latus</name>
    <name type="common">Fish tapeworm</name>
    <name type="synonym">Diphyllobothrium latum</name>
    <dbReference type="NCBI Taxonomy" id="60516"/>
    <lineage>
        <taxon>Eukaryota</taxon>
        <taxon>Metazoa</taxon>
        <taxon>Spiralia</taxon>
        <taxon>Lophotrochozoa</taxon>
        <taxon>Platyhelminthes</taxon>
        <taxon>Cestoda</taxon>
        <taxon>Eucestoda</taxon>
        <taxon>Diphyllobothriidea</taxon>
        <taxon>Diphyllobothriidae</taxon>
        <taxon>Dibothriocephalus</taxon>
    </lineage>
</organism>